<gene>
    <name evidence="2" type="ORF">Acor_43100</name>
</gene>
<sequence>MIRPAKKSESVGAARQSESARPTRRSGLTEQGGGTAASLDVGAAAGGVGSGGVGRAGAFSNLGDPVEPTMIRESVRVDGLGRTNVDRLAVAIGLAG</sequence>
<name>A0A5M3VZJ1_9ACTN</name>
<evidence type="ECO:0000313" key="2">
    <source>
        <dbReference type="EMBL" id="GES02245.1"/>
    </source>
</evidence>
<dbReference type="EMBL" id="BLAD01000056">
    <property type="protein sequence ID" value="GES02245.1"/>
    <property type="molecule type" value="Genomic_DNA"/>
</dbReference>
<comment type="caution">
    <text evidence="2">The sequence shown here is derived from an EMBL/GenBank/DDBJ whole genome shotgun (WGS) entry which is preliminary data.</text>
</comment>
<evidence type="ECO:0000313" key="3">
    <source>
        <dbReference type="Proteomes" id="UP000334990"/>
    </source>
</evidence>
<protein>
    <submittedName>
        <fullName evidence="2">Uncharacterized protein</fullName>
    </submittedName>
</protein>
<keyword evidence="3" id="KW-1185">Reference proteome</keyword>
<feature type="region of interest" description="Disordered" evidence="1">
    <location>
        <begin position="1"/>
        <end position="41"/>
    </location>
</feature>
<dbReference type="Proteomes" id="UP000334990">
    <property type="component" value="Unassembled WGS sequence"/>
</dbReference>
<accession>A0A5M3VZJ1</accession>
<proteinExistence type="predicted"/>
<reference evidence="2 3" key="1">
    <citation type="submission" date="2019-10" db="EMBL/GenBank/DDBJ databases">
        <title>Whole genome shotgun sequence of Acrocarpospora corrugata NBRC 13972.</title>
        <authorList>
            <person name="Ichikawa N."/>
            <person name="Kimura A."/>
            <person name="Kitahashi Y."/>
            <person name="Komaki H."/>
            <person name="Oguchi A."/>
        </authorList>
    </citation>
    <scope>NUCLEOTIDE SEQUENCE [LARGE SCALE GENOMIC DNA]</scope>
    <source>
        <strain evidence="2 3">NBRC 13972</strain>
    </source>
</reference>
<evidence type="ECO:0000256" key="1">
    <source>
        <dbReference type="SAM" id="MobiDB-lite"/>
    </source>
</evidence>
<dbReference type="AlphaFoldDB" id="A0A5M3VZJ1"/>
<organism evidence="2 3">
    <name type="scientific">Acrocarpospora corrugata</name>
    <dbReference type="NCBI Taxonomy" id="35763"/>
    <lineage>
        <taxon>Bacteria</taxon>
        <taxon>Bacillati</taxon>
        <taxon>Actinomycetota</taxon>
        <taxon>Actinomycetes</taxon>
        <taxon>Streptosporangiales</taxon>
        <taxon>Streptosporangiaceae</taxon>
        <taxon>Acrocarpospora</taxon>
    </lineage>
</organism>